<organism evidence="1 2">
    <name type="scientific">Dreissena polymorpha</name>
    <name type="common">Zebra mussel</name>
    <name type="synonym">Mytilus polymorpha</name>
    <dbReference type="NCBI Taxonomy" id="45954"/>
    <lineage>
        <taxon>Eukaryota</taxon>
        <taxon>Metazoa</taxon>
        <taxon>Spiralia</taxon>
        <taxon>Lophotrochozoa</taxon>
        <taxon>Mollusca</taxon>
        <taxon>Bivalvia</taxon>
        <taxon>Autobranchia</taxon>
        <taxon>Heteroconchia</taxon>
        <taxon>Euheterodonta</taxon>
        <taxon>Imparidentia</taxon>
        <taxon>Neoheterodontei</taxon>
        <taxon>Myida</taxon>
        <taxon>Dreissenoidea</taxon>
        <taxon>Dreissenidae</taxon>
        <taxon>Dreissena</taxon>
    </lineage>
</organism>
<evidence type="ECO:0000313" key="1">
    <source>
        <dbReference type="EMBL" id="KAH3831197.1"/>
    </source>
</evidence>
<proteinExistence type="predicted"/>
<keyword evidence="2" id="KW-1185">Reference proteome</keyword>
<reference evidence="1" key="2">
    <citation type="submission" date="2020-11" db="EMBL/GenBank/DDBJ databases">
        <authorList>
            <person name="McCartney M.A."/>
            <person name="Auch B."/>
            <person name="Kono T."/>
            <person name="Mallez S."/>
            <person name="Becker A."/>
            <person name="Gohl D.M."/>
            <person name="Silverstein K.A.T."/>
            <person name="Koren S."/>
            <person name="Bechman K.B."/>
            <person name="Herman A."/>
            <person name="Abrahante J.E."/>
            <person name="Garbe J."/>
        </authorList>
    </citation>
    <scope>NUCLEOTIDE SEQUENCE</scope>
    <source>
        <strain evidence="1">Duluth1</strain>
        <tissue evidence="1">Whole animal</tissue>
    </source>
</reference>
<dbReference type="EMBL" id="JAIWYP010000004">
    <property type="protein sequence ID" value="KAH3831197.1"/>
    <property type="molecule type" value="Genomic_DNA"/>
</dbReference>
<evidence type="ECO:0000313" key="2">
    <source>
        <dbReference type="Proteomes" id="UP000828390"/>
    </source>
</evidence>
<dbReference type="AlphaFoldDB" id="A0A9D4HFQ6"/>
<protein>
    <submittedName>
        <fullName evidence="1">Uncharacterized protein</fullName>
    </submittedName>
</protein>
<reference evidence="1" key="1">
    <citation type="journal article" date="2019" name="bioRxiv">
        <title>The Genome of the Zebra Mussel, Dreissena polymorpha: A Resource for Invasive Species Research.</title>
        <authorList>
            <person name="McCartney M.A."/>
            <person name="Auch B."/>
            <person name="Kono T."/>
            <person name="Mallez S."/>
            <person name="Zhang Y."/>
            <person name="Obille A."/>
            <person name="Becker A."/>
            <person name="Abrahante J.E."/>
            <person name="Garbe J."/>
            <person name="Badalamenti J.P."/>
            <person name="Herman A."/>
            <person name="Mangelson H."/>
            <person name="Liachko I."/>
            <person name="Sullivan S."/>
            <person name="Sone E.D."/>
            <person name="Koren S."/>
            <person name="Silverstein K.A.T."/>
            <person name="Beckman K.B."/>
            <person name="Gohl D.M."/>
        </authorList>
    </citation>
    <scope>NUCLEOTIDE SEQUENCE</scope>
    <source>
        <strain evidence="1">Duluth1</strain>
        <tissue evidence="1">Whole animal</tissue>
    </source>
</reference>
<name>A0A9D4HFQ6_DREPO</name>
<gene>
    <name evidence="1" type="ORF">DPMN_104459</name>
</gene>
<sequence length="66" mass="7525">MGTSAVRFSCTSKDRQPSCRLYPCCFLLLYRPTGCKRNTHLTLGVYCPWKAGQKRNQRSECAYSGQ</sequence>
<accession>A0A9D4HFQ6</accession>
<comment type="caution">
    <text evidence="1">The sequence shown here is derived from an EMBL/GenBank/DDBJ whole genome shotgun (WGS) entry which is preliminary data.</text>
</comment>
<dbReference type="Proteomes" id="UP000828390">
    <property type="component" value="Unassembled WGS sequence"/>
</dbReference>